<dbReference type="GO" id="GO:0016787">
    <property type="term" value="F:hydrolase activity"/>
    <property type="evidence" value="ECO:0007669"/>
    <property type="project" value="UniProtKB-KW"/>
</dbReference>
<dbReference type="EMBL" id="VCDI01000006">
    <property type="protein sequence ID" value="TLU71430.1"/>
    <property type="molecule type" value="Genomic_DNA"/>
</dbReference>
<proteinExistence type="inferred from homology"/>
<comment type="similarity">
    <text evidence="1">Belongs to the metallo-dependent hydrolases superfamily.</text>
</comment>
<dbReference type="AlphaFoldDB" id="A0A5R9J199"/>
<evidence type="ECO:0000256" key="1">
    <source>
        <dbReference type="ARBA" id="ARBA00038310"/>
    </source>
</evidence>
<evidence type="ECO:0000313" key="4">
    <source>
        <dbReference type="Proteomes" id="UP000305654"/>
    </source>
</evidence>
<dbReference type="RefSeq" id="WP_138327068.1">
    <property type="nucleotide sequence ID" value="NZ_VCDI01000006.1"/>
</dbReference>
<dbReference type="InterPro" id="IPR006680">
    <property type="entry name" value="Amidohydro-rel"/>
</dbReference>
<dbReference type="InterPro" id="IPR032466">
    <property type="entry name" value="Metal_Hydrolase"/>
</dbReference>
<dbReference type="Pfam" id="PF04909">
    <property type="entry name" value="Amidohydro_2"/>
    <property type="match status" value="1"/>
</dbReference>
<dbReference type="InterPro" id="IPR052350">
    <property type="entry name" value="Metallo-dep_Lactonases"/>
</dbReference>
<organism evidence="3 4">
    <name type="scientific">Lichenicoccus roseus</name>
    <dbReference type="NCBI Taxonomy" id="2683649"/>
    <lineage>
        <taxon>Bacteria</taxon>
        <taxon>Pseudomonadati</taxon>
        <taxon>Pseudomonadota</taxon>
        <taxon>Alphaproteobacteria</taxon>
        <taxon>Acetobacterales</taxon>
        <taxon>Acetobacteraceae</taxon>
        <taxon>Lichenicoccus</taxon>
    </lineage>
</organism>
<reference evidence="3 4" key="1">
    <citation type="submission" date="2019-05" db="EMBL/GenBank/DDBJ databases">
        <authorList>
            <person name="Pankratov T."/>
            <person name="Grouzdev D."/>
        </authorList>
    </citation>
    <scope>NUCLEOTIDE SEQUENCE [LARGE SCALE GENOMIC DNA]</scope>
    <source>
        <strain evidence="3 4">KEBCLARHB70R</strain>
    </source>
</reference>
<gene>
    <name evidence="3" type="ORF">FE263_16120</name>
</gene>
<name>A0A5R9J199_9PROT</name>
<dbReference type="SUPFAM" id="SSF51556">
    <property type="entry name" value="Metallo-dependent hydrolases"/>
    <property type="match status" value="1"/>
</dbReference>
<sequence>MTNAIIDAHQHFWDPDAAVGSDARGHDWLSGRFQPIRRRFSPEELRPALEADGVSATILVQTLNSLDETREFLRIAEATDFVAGVVGWVDLTDPAVRDTLARLRDGPGGRWLVGVRHLLQDEADPAWILRPDVRSGLQAVAEAGLVYDLLGDTRHLPAMVRIAAEMPHLRFVLDHIAKPDIAGQVMEPWRGLVTQLAAQREHVWCKLSGLITEADWTQWKPADLLPYVEHALSEFGVARCMFGTDWPVCLVAGSYRDVVAALGVALADLDAVERARIMGGSAVEAYRLPHHHPGR</sequence>
<keyword evidence="4" id="KW-1185">Reference proteome</keyword>
<dbReference type="Gene3D" id="3.20.20.140">
    <property type="entry name" value="Metal-dependent hydrolases"/>
    <property type="match status" value="1"/>
</dbReference>
<evidence type="ECO:0000259" key="2">
    <source>
        <dbReference type="Pfam" id="PF04909"/>
    </source>
</evidence>
<protein>
    <submittedName>
        <fullName evidence="3">Amidohydrolase</fullName>
    </submittedName>
</protein>
<dbReference type="OrthoDB" id="7183088at2"/>
<dbReference type="PANTHER" id="PTHR43569:SF2">
    <property type="entry name" value="AMIDOHYDROLASE-RELATED DOMAIN-CONTAINING PROTEIN"/>
    <property type="match status" value="1"/>
</dbReference>
<dbReference type="PANTHER" id="PTHR43569">
    <property type="entry name" value="AMIDOHYDROLASE"/>
    <property type="match status" value="1"/>
</dbReference>
<evidence type="ECO:0000313" key="3">
    <source>
        <dbReference type="EMBL" id="TLU71430.1"/>
    </source>
</evidence>
<keyword evidence="3" id="KW-0378">Hydrolase</keyword>
<dbReference type="Proteomes" id="UP000305654">
    <property type="component" value="Unassembled WGS sequence"/>
</dbReference>
<feature type="domain" description="Amidohydrolase-related" evidence="2">
    <location>
        <begin position="6"/>
        <end position="288"/>
    </location>
</feature>
<comment type="caution">
    <text evidence="3">The sequence shown here is derived from an EMBL/GenBank/DDBJ whole genome shotgun (WGS) entry which is preliminary data.</text>
</comment>
<accession>A0A5R9J199</accession>